<dbReference type="NCBIfam" id="NF033611">
    <property type="entry name" value="SAVED"/>
    <property type="match status" value="1"/>
</dbReference>
<protein>
    <recommendedName>
        <fullName evidence="1">SMODS-associated and fused to various effectors domain-containing protein</fullName>
    </recommendedName>
</protein>
<name>N0B0U5_9HYPH</name>
<dbReference type="Pfam" id="PF18145">
    <property type="entry name" value="SAVED"/>
    <property type="match status" value="1"/>
</dbReference>
<sequence>MAQGPNKSVSTKTRLILWARGAGRCYYCNRDLIGDLISLSPRLVKGLVAHIVAEKPDGPRGDSIRSPLLVDNVDNLMLMCHDHHRLIDEEKPAEYPESRLLAIKQAHERRVQVQSAITQDRATRVLRYGARIGLNESLVDLSGMHNAVFPGRYPETLEAIDLEIVGCQFSDHEPEYWSYQQENLRRQFDSKVRGRIEKGELRHVSVFALAPQPLLIELGRQLCDIVPADVYQRHREPATWAWPSDGAEVQFELSRPASKHREIALKLGVSASITDERITDVLGRDVSIWSISAENGHNDCLKTASTLRAFRQHMRRIFNDIKVAHGEKATINVFPAMPVALAVELGRVWMPKADLPMRIFDQNRSRDRFISTLEIQAPKAP</sequence>
<keyword evidence="3" id="KW-1185">Reference proteome</keyword>
<evidence type="ECO:0000313" key="2">
    <source>
        <dbReference type="EMBL" id="AGK57074.1"/>
    </source>
</evidence>
<accession>N0B0U5</accession>
<gene>
    <name evidence="2" type="ORF">HYPDE_26968</name>
</gene>
<organism evidence="2 3">
    <name type="scientific">Hyphomicrobium denitrificans 1NES1</name>
    <dbReference type="NCBI Taxonomy" id="670307"/>
    <lineage>
        <taxon>Bacteria</taxon>
        <taxon>Pseudomonadati</taxon>
        <taxon>Pseudomonadota</taxon>
        <taxon>Alphaproteobacteria</taxon>
        <taxon>Hyphomicrobiales</taxon>
        <taxon>Hyphomicrobiaceae</taxon>
        <taxon>Hyphomicrobium</taxon>
    </lineage>
</organism>
<dbReference type="STRING" id="670307.HYPDE_26968"/>
<dbReference type="AlphaFoldDB" id="N0B0U5"/>
<dbReference type="Proteomes" id="UP000005952">
    <property type="component" value="Chromosome"/>
</dbReference>
<dbReference type="EMBL" id="CP005587">
    <property type="protein sequence ID" value="AGK57074.1"/>
    <property type="molecule type" value="Genomic_DNA"/>
</dbReference>
<dbReference type="eggNOG" id="COG1403">
    <property type="taxonomic scope" value="Bacteria"/>
</dbReference>
<feature type="domain" description="SMODS-associated and fused to various effectors" evidence="1">
    <location>
        <begin position="184"/>
        <end position="375"/>
    </location>
</feature>
<reference evidence="2 3" key="1">
    <citation type="journal article" date="2013" name="Genome Announc.">
        <title>Genome sequences for three denitrifying bacterial strains isolated from a uranium- and nitrate-contaminated subsurface environment.</title>
        <authorList>
            <person name="Venkatramanan R."/>
            <person name="Prakash O."/>
            <person name="Woyke T."/>
            <person name="Chain P."/>
            <person name="Goodwin L.A."/>
            <person name="Watson D."/>
            <person name="Brooks S."/>
            <person name="Kostka J.E."/>
            <person name="Green S.J."/>
        </authorList>
    </citation>
    <scope>NUCLEOTIDE SEQUENCE [LARGE SCALE GENOMIC DNA]</scope>
    <source>
        <strain evidence="2 3">1NES1</strain>
    </source>
</reference>
<dbReference type="HOGENOM" id="CLU_061527_0_0_5"/>
<dbReference type="InterPro" id="IPR040836">
    <property type="entry name" value="SAVED"/>
</dbReference>
<dbReference type="OrthoDB" id="5379188at2"/>
<dbReference type="KEGG" id="hdt:HYPDE_26968"/>
<proteinExistence type="predicted"/>
<evidence type="ECO:0000259" key="1">
    <source>
        <dbReference type="Pfam" id="PF18145"/>
    </source>
</evidence>
<dbReference type="RefSeq" id="WP_015597111.1">
    <property type="nucleotide sequence ID" value="NC_021172.1"/>
</dbReference>
<evidence type="ECO:0000313" key="3">
    <source>
        <dbReference type="Proteomes" id="UP000005952"/>
    </source>
</evidence>